<evidence type="ECO:0000313" key="1">
    <source>
        <dbReference type="EMBL" id="XBH06811.1"/>
    </source>
</evidence>
<name>A0AAU7CQC0_9BACT</name>
<proteinExistence type="predicted"/>
<accession>A0AAU7CQC0</accession>
<sequence>MPETITLSEAALSLFRLHIERHGQIDVNDSTRELYRELARAGLMRSGSTFRDGPESIYRLTQEGFDRKAELAGCAKGSEQ</sequence>
<gene>
    <name evidence="1" type="ORF">V5E97_12440</name>
</gene>
<reference evidence="1" key="1">
    <citation type="submission" date="2024-05" db="EMBL/GenBank/DDBJ databases">
        <title>Planctomycetes of the genus Singulisphaera possess chitinolytic capabilities.</title>
        <authorList>
            <person name="Ivanova A."/>
        </authorList>
    </citation>
    <scope>NUCLEOTIDE SEQUENCE</scope>
    <source>
        <strain evidence="1">Ch08T</strain>
    </source>
</reference>
<dbReference type="AlphaFoldDB" id="A0AAU7CQC0"/>
<protein>
    <submittedName>
        <fullName evidence="1">Uncharacterized protein</fullName>
    </submittedName>
</protein>
<dbReference type="RefSeq" id="WP_406699659.1">
    <property type="nucleotide sequence ID" value="NZ_CP155447.1"/>
</dbReference>
<organism evidence="1">
    <name type="scientific">Singulisphaera sp. Ch08</name>
    <dbReference type="NCBI Taxonomy" id="3120278"/>
    <lineage>
        <taxon>Bacteria</taxon>
        <taxon>Pseudomonadati</taxon>
        <taxon>Planctomycetota</taxon>
        <taxon>Planctomycetia</taxon>
        <taxon>Isosphaerales</taxon>
        <taxon>Isosphaeraceae</taxon>
        <taxon>Singulisphaera</taxon>
    </lineage>
</organism>
<dbReference type="EMBL" id="CP155447">
    <property type="protein sequence ID" value="XBH06811.1"/>
    <property type="molecule type" value="Genomic_DNA"/>
</dbReference>
<dbReference type="InterPro" id="IPR001345">
    <property type="entry name" value="PG/BPGM_mutase_AS"/>
</dbReference>
<dbReference type="GO" id="GO:0003824">
    <property type="term" value="F:catalytic activity"/>
    <property type="evidence" value="ECO:0007669"/>
    <property type="project" value="InterPro"/>
</dbReference>
<dbReference type="PROSITE" id="PS00175">
    <property type="entry name" value="PG_MUTASE"/>
    <property type="match status" value="1"/>
</dbReference>